<dbReference type="EMBL" id="KI635736">
    <property type="protein sequence ID" value="ETB61888.1"/>
    <property type="molecule type" value="Genomic_DNA"/>
</dbReference>
<proteinExistence type="predicted"/>
<dbReference type="Proteomes" id="UP000018538">
    <property type="component" value="Unassembled WGS sequence"/>
</dbReference>
<protein>
    <submittedName>
        <fullName evidence="1">Uncharacterized protein</fullName>
    </submittedName>
</protein>
<accession>V7PUS6</accession>
<dbReference type="SUPFAM" id="SSF52047">
    <property type="entry name" value="RNI-like"/>
    <property type="match status" value="1"/>
</dbReference>
<dbReference type="AlphaFoldDB" id="V7PUS6"/>
<keyword evidence="2" id="KW-1185">Reference proteome</keyword>
<gene>
    <name evidence="1" type="ORF">YYC_01689</name>
</gene>
<sequence length="306" mass="36169">MDNVLSMNYLKLTEELKKNNLDKIKLSLKCNNLCVENIDYNIIENFGKSLKNNKSFKGIIDISYNNLNEINLFNLICNISQNKQIIGLNIKGNVITKMILKKILLIIETNYIEYLNIQHTKLNNQEIRNIIFSSLNNNVKILKLHFLTLNNFLFLIKYIKENYSLQKIHFYITYKTEIINNLNIKNENDIQLYPLYIHNLRKAFKEFLETIENKDNIINVKSKTDIYDSEIKETINYITHVCNKHVCIQKKNKENCQKGMEISSLEKVKLLLSDINGKERHIKKFEKELPIVFDKDVLEFIQKTLT</sequence>
<evidence type="ECO:0000313" key="2">
    <source>
        <dbReference type="Proteomes" id="UP000018538"/>
    </source>
</evidence>
<name>V7PUS6_PLAYE</name>
<evidence type="ECO:0000313" key="1">
    <source>
        <dbReference type="EMBL" id="ETB61888.1"/>
    </source>
</evidence>
<organism evidence="1 2">
    <name type="scientific">Plasmodium yoelii 17X</name>
    <dbReference type="NCBI Taxonomy" id="1323249"/>
    <lineage>
        <taxon>Eukaryota</taxon>
        <taxon>Sar</taxon>
        <taxon>Alveolata</taxon>
        <taxon>Apicomplexa</taxon>
        <taxon>Aconoidasida</taxon>
        <taxon>Haemosporida</taxon>
        <taxon>Plasmodiidae</taxon>
        <taxon>Plasmodium</taxon>
        <taxon>Plasmodium (Vinckeia)</taxon>
    </lineage>
</organism>
<dbReference type="OrthoDB" id="371675at2759"/>
<reference evidence="1 2" key="1">
    <citation type="submission" date="2013-11" db="EMBL/GenBank/DDBJ databases">
        <title>The Genome Sequence of Plasmodium yoelii 17X.</title>
        <authorList>
            <consortium name="The Broad Institute Genomics Platform"/>
            <consortium name="The Broad Institute Genome Sequencing Center for Infectious Disease"/>
            <person name="Neafsey D."/>
            <person name="Adams J."/>
            <person name="Walker B."/>
            <person name="Young S.K."/>
            <person name="Zeng Q."/>
            <person name="Gargeya S."/>
            <person name="Fitzgerald M."/>
            <person name="Haas B."/>
            <person name="Abouelleil A."/>
            <person name="Alvarado L."/>
            <person name="Chapman S.B."/>
            <person name="Gainer-Dewar J."/>
            <person name="Goldberg J."/>
            <person name="Griggs A."/>
            <person name="Gujja S."/>
            <person name="Hansen M."/>
            <person name="Howarth C."/>
            <person name="Imamovic A."/>
            <person name="Ireland A."/>
            <person name="Larimer J."/>
            <person name="McCowan C."/>
            <person name="Murphy C."/>
            <person name="Pearson M."/>
            <person name="Poon T.W."/>
            <person name="Priest M."/>
            <person name="Roberts A."/>
            <person name="Saif S."/>
            <person name="Shea T."/>
            <person name="Sykes S."/>
            <person name="Wortman J."/>
            <person name="Nusbaum C."/>
            <person name="Birren B."/>
        </authorList>
    </citation>
    <scope>NUCLEOTIDE SEQUENCE [LARGE SCALE GENOMIC DNA]</scope>
    <source>
        <strain evidence="1 2">17X</strain>
    </source>
</reference>